<dbReference type="AlphaFoldDB" id="A0A2S6N4A8"/>
<gene>
    <name evidence="1" type="ORF">CCS01_21660</name>
</gene>
<comment type="caution">
    <text evidence="1">The sequence shown here is derived from an EMBL/GenBank/DDBJ whole genome shotgun (WGS) entry which is preliminary data.</text>
</comment>
<keyword evidence="2" id="KW-1185">Reference proteome</keyword>
<dbReference type="Proteomes" id="UP000239724">
    <property type="component" value="Unassembled WGS sequence"/>
</dbReference>
<reference evidence="1 2" key="1">
    <citation type="journal article" date="2018" name="Arch. Microbiol.">
        <title>New insights into the metabolic potential of the phototrophic purple bacterium Rhodopila globiformis DSM 161(T) from its draft genome sequence and evidence for a vanadium-dependent nitrogenase.</title>
        <authorList>
            <person name="Imhoff J.F."/>
            <person name="Rahn T."/>
            <person name="Kunzel S."/>
            <person name="Neulinger S.C."/>
        </authorList>
    </citation>
    <scope>NUCLEOTIDE SEQUENCE [LARGE SCALE GENOMIC DNA]</scope>
    <source>
        <strain evidence="1 2">DSM 161</strain>
    </source>
</reference>
<protein>
    <submittedName>
        <fullName evidence="1">Uncharacterized protein</fullName>
    </submittedName>
</protein>
<organism evidence="1 2">
    <name type="scientific">Rhodopila globiformis</name>
    <name type="common">Rhodopseudomonas globiformis</name>
    <dbReference type="NCBI Taxonomy" id="1071"/>
    <lineage>
        <taxon>Bacteria</taxon>
        <taxon>Pseudomonadati</taxon>
        <taxon>Pseudomonadota</taxon>
        <taxon>Alphaproteobacteria</taxon>
        <taxon>Acetobacterales</taxon>
        <taxon>Acetobacteraceae</taxon>
        <taxon>Rhodopila</taxon>
    </lineage>
</organism>
<evidence type="ECO:0000313" key="1">
    <source>
        <dbReference type="EMBL" id="PPQ29427.1"/>
    </source>
</evidence>
<sequence>MTRTHLAWGVVPTGMGRVCHRNQANTELHGVRTELRSVVRGGRIMIASLAASDRLMRFARRA</sequence>
<dbReference type="EMBL" id="NHRY01000227">
    <property type="protein sequence ID" value="PPQ29427.1"/>
    <property type="molecule type" value="Genomic_DNA"/>
</dbReference>
<evidence type="ECO:0000313" key="2">
    <source>
        <dbReference type="Proteomes" id="UP000239724"/>
    </source>
</evidence>
<accession>A0A2S6N4A8</accession>
<name>A0A2S6N4A8_RHOGL</name>
<proteinExistence type="predicted"/>